<dbReference type="OrthoDB" id="7406667at2"/>
<accession>A0A844XXI4</accession>
<gene>
    <name evidence="1" type="ORF">GRI69_15460</name>
</gene>
<dbReference type="EMBL" id="WTYC01000015">
    <property type="protein sequence ID" value="MXO49648.1"/>
    <property type="molecule type" value="Genomic_DNA"/>
</dbReference>
<name>A0A844XXI4_9SPHN</name>
<organism evidence="1 2">
    <name type="scientific">Qipengyuania vulgaris</name>
    <dbReference type="NCBI Taxonomy" id="291985"/>
    <lineage>
        <taxon>Bacteria</taxon>
        <taxon>Pseudomonadati</taxon>
        <taxon>Pseudomonadota</taxon>
        <taxon>Alphaproteobacteria</taxon>
        <taxon>Sphingomonadales</taxon>
        <taxon>Erythrobacteraceae</taxon>
        <taxon>Qipengyuania</taxon>
    </lineage>
</organism>
<dbReference type="PROSITE" id="PS51257">
    <property type="entry name" value="PROKAR_LIPOPROTEIN"/>
    <property type="match status" value="1"/>
</dbReference>
<evidence type="ECO:0000313" key="2">
    <source>
        <dbReference type="Proteomes" id="UP000448199"/>
    </source>
</evidence>
<evidence type="ECO:0008006" key="3">
    <source>
        <dbReference type="Google" id="ProtNLM"/>
    </source>
</evidence>
<proteinExistence type="predicted"/>
<reference evidence="1 2" key="1">
    <citation type="submission" date="2019-12" db="EMBL/GenBank/DDBJ databases">
        <title>Genomic-based taxomic classification of the family Erythrobacteraceae.</title>
        <authorList>
            <person name="Xu L."/>
        </authorList>
    </citation>
    <scope>NUCLEOTIDE SEQUENCE [LARGE SCALE GENOMIC DNA]</scope>
    <source>
        <strain evidence="1 2">DSM 17792</strain>
    </source>
</reference>
<comment type="caution">
    <text evidence="1">The sequence shown here is derived from an EMBL/GenBank/DDBJ whole genome shotgun (WGS) entry which is preliminary data.</text>
</comment>
<sequence>MTKICALLVAGGLAVAGCEGGNGLEKPTVPEGKFPSTGNGLPVLLTGKKLGKFEPDEGKIAGTLVRRGPCLHLGFNPDEAVIVWEEGTTISAADERGLTIVLPSGLRIAEGDVLRGRSGNLPSNRPIAAFTNEAVPDECATGAAVQIDSVEVVKTVRKVDLSGREPPPPPPPPAPSFLDTVKNHDPSGGTVEGGIRGVDDPREAVFIHLLSEIRGEQGHRNAPVCLREVDDRLFASLSQRFDQLYRAGECRWSDGGVVIRRSEKGAVFVSANLDCNGKDRCVAEGARVYGNVGGEGQGYDLRPVEGGWEISTMGVSWMS</sequence>
<dbReference type="Proteomes" id="UP000448199">
    <property type="component" value="Unassembled WGS sequence"/>
</dbReference>
<dbReference type="RefSeq" id="WP_160729066.1">
    <property type="nucleotide sequence ID" value="NZ_WTYC01000015.1"/>
</dbReference>
<evidence type="ECO:0000313" key="1">
    <source>
        <dbReference type="EMBL" id="MXO49648.1"/>
    </source>
</evidence>
<dbReference type="AlphaFoldDB" id="A0A844XXI4"/>
<protein>
    <recommendedName>
        <fullName evidence="3">Lipoprotein</fullName>
    </recommendedName>
</protein>
<keyword evidence="2" id="KW-1185">Reference proteome</keyword>